<sequence>MKSLSSVGGQPGEIVLAELMTSHGPLTDARAVSEERITPRIGHVPDLLIDLWRLYGVGALRDGGLWLAMPGDFDRVTELVFGGDADLGTGTQLIAYGAMGNFLCWNSRYGAVLVSPASGAVQAPALTQRAPALDHDALLLSYLQELHPFFFDRVDRDNQPMLDRARAAWGPLSYGQIYAAYPIQDVGEGIGVENVAIDDAVDYLTEVARVTGFMLQDFENNRFNIRDIGSPK</sequence>
<evidence type="ECO:0000313" key="3">
    <source>
        <dbReference type="Proteomes" id="UP000640485"/>
    </source>
</evidence>
<dbReference type="AlphaFoldDB" id="A0A934VZC7"/>
<name>A0A934VZC7_9RHOB</name>
<feature type="domain" description="GAD-related" evidence="1">
    <location>
        <begin position="16"/>
        <end position="113"/>
    </location>
</feature>
<dbReference type="EMBL" id="JAEPRQ010000004">
    <property type="protein sequence ID" value="MBK4216917.1"/>
    <property type="molecule type" value="Genomic_DNA"/>
</dbReference>
<proteinExistence type="predicted"/>
<comment type="caution">
    <text evidence="2">The sequence shown here is derived from an EMBL/GenBank/DDBJ whole genome shotgun (WGS) entry which is preliminary data.</text>
</comment>
<dbReference type="Proteomes" id="UP000640485">
    <property type="component" value="Unassembled WGS sequence"/>
</dbReference>
<gene>
    <name evidence="2" type="ORF">JJJ17_13345</name>
</gene>
<organism evidence="2 3">
    <name type="scientific">Paracoccus caeni</name>
    <dbReference type="NCBI Taxonomy" id="657651"/>
    <lineage>
        <taxon>Bacteria</taxon>
        <taxon>Pseudomonadati</taxon>
        <taxon>Pseudomonadota</taxon>
        <taxon>Alphaproteobacteria</taxon>
        <taxon>Rhodobacterales</taxon>
        <taxon>Paracoccaceae</taxon>
        <taxon>Paracoccus</taxon>
    </lineage>
</organism>
<dbReference type="RefSeq" id="WP_200687270.1">
    <property type="nucleotide sequence ID" value="NZ_JAEPRQ010000004.1"/>
</dbReference>
<dbReference type="Pfam" id="PF08887">
    <property type="entry name" value="GAD-like"/>
    <property type="match status" value="1"/>
</dbReference>
<accession>A0A934VZC7</accession>
<protein>
    <recommendedName>
        <fullName evidence="1">GAD-related domain-containing protein</fullName>
    </recommendedName>
</protein>
<dbReference type="InterPro" id="IPR014983">
    <property type="entry name" value="GAD-rel"/>
</dbReference>
<evidence type="ECO:0000313" key="2">
    <source>
        <dbReference type="EMBL" id="MBK4216917.1"/>
    </source>
</evidence>
<reference evidence="2" key="1">
    <citation type="submission" date="2021-01" db="EMBL/GenBank/DDBJ databases">
        <title>Paracoccus amoyensis sp. nov., isolated from the surface seawater along the coast of Xiamen Island, China.</title>
        <authorList>
            <person name="Lyu L."/>
        </authorList>
    </citation>
    <scope>NUCLEOTIDE SEQUENCE</scope>
    <source>
        <strain evidence="2">MJ17</strain>
    </source>
</reference>
<keyword evidence="3" id="KW-1185">Reference proteome</keyword>
<evidence type="ECO:0000259" key="1">
    <source>
        <dbReference type="Pfam" id="PF08887"/>
    </source>
</evidence>